<dbReference type="OrthoDB" id="10251154at2759"/>
<feature type="compositionally biased region" description="Basic and acidic residues" evidence="10">
    <location>
        <begin position="549"/>
        <end position="590"/>
    </location>
</feature>
<feature type="region of interest" description="Disordered" evidence="10">
    <location>
        <begin position="1"/>
        <end position="106"/>
    </location>
</feature>
<feature type="compositionally biased region" description="Basic and acidic residues" evidence="10">
    <location>
        <begin position="29"/>
        <end position="49"/>
    </location>
</feature>
<evidence type="ECO:0000259" key="11">
    <source>
        <dbReference type="SMART" id="SM01033"/>
    </source>
</evidence>
<dbReference type="InterPro" id="IPR036322">
    <property type="entry name" value="WD40_repeat_dom_sf"/>
</dbReference>
<dbReference type="PANTHER" id="PTHR14085">
    <property type="entry name" value="WD-REPEAT PROTEIN BING4"/>
    <property type="match status" value="1"/>
</dbReference>
<feature type="region of interest" description="Disordered" evidence="10">
    <location>
        <begin position="541"/>
        <end position="593"/>
    </location>
</feature>
<dbReference type="STRING" id="307972.A0A2G8JCN5"/>
<feature type="compositionally biased region" description="Basic residues" evidence="10">
    <location>
        <begin position="13"/>
        <end position="23"/>
    </location>
</feature>
<dbReference type="SMART" id="SM00320">
    <property type="entry name" value="WD40"/>
    <property type="match status" value="3"/>
</dbReference>
<evidence type="ECO:0000256" key="9">
    <source>
        <dbReference type="PROSITE-ProRule" id="PRU00221"/>
    </source>
</evidence>
<comment type="function">
    <text evidence="6">Scaffold component of the nucleolar structure. Required for localization of DDX21 and NCL to the granular compartment of the nucleolus. Part of the small subunit (SSU) processome, first precursor of the small eukaryotic ribosomal subunit. During the assembly of the SSU processome in the nucleolus, many ribosome biogenesis factors, an RNA chaperone and ribosomal proteins associate with the nascent pre-rRNA and work in concert to generate RNA folding, modifications, rearrangements and cleavage as well as targeted degradation of pre-ribosomal RNA by the RNA exosome.</text>
</comment>
<dbReference type="AlphaFoldDB" id="A0A2G8JCN5"/>
<evidence type="ECO:0000256" key="5">
    <source>
        <dbReference type="ARBA" id="ARBA00023242"/>
    </source>
</evidence>
<dbReference type="InterPro" id="IPR001680">
    <property type="entry name" value="WD40_rpt"/>
</dbReference>
<evidence type="ECO:0000256" key="3">
    <source>
        <dbReference type="ARBA" id="ARBA00022574"/>
    </source>
</evidence>
<evidence type="ECO:0000256" key="1">
    <source>
        <dbReference type="ARBA" id="ARBA00004604"/>
    </source>
</evidence>
<evidence type="ECO:0000256" key="7">
    <source>
        <dbReference type="ARBA" id="ARBA00064570"/>
    </source>
</evidence>
<dbReference type="InterPro" id="IPR040315">
    <property type="entry name" value="WDR46/Utp7"/>
</dbReference>
<protein>
    <recommendedName>
        <fullName evidence="8">WD repeat-containing protein 46</fullName>
    </recommendedName>
</protein>
<evidence type="ECO:0000256" key="6">
    <source>
        <dbReference type="ARBA" id="ARBA00059061"/>
    </source>
</evidence>
<feature type="repeat" description="WD" evidence="9">
    <location>
        <begin position="347"/>
        <end position="388"/>
    </location>
</feature>
<dbReference type="SMART" id="SM01033">
    <property type="entry name" value="BING4CT"/>
    <property type="match status" value="1"/>
</dbReference>
<keyword evidence="3 9" id="KW-0853">WD repeat</keyword>
<dbReference type="Gene3D" id="2.130.10.10">
    <property type="entry name" value="YVTN repeat-like/Quinoprotein amine dehydrogenase"/>
    <property type="match status" value="1"/>
</dbReference>
<evidence type="ECO:0000256" key="10">
    <source>
        <dbReference type="SAM" id="MobiDB-lite"/>
    </source>
</evidence>
<keyword evidence="5" id="KW-0539">Nucleus</keyword>
<dbReference type="EMBL" id="MRZV01002520">
    <property type="protein sequence ID" value="PIK33506.1"/>
    <property type="molecule type" value="Genomic_DNA"/>
</dbReference>
<evidence type="ECO:0000256" key="8">
    <source>
        <dbReference type="ARBA" id="ARBA00070552"/>
    </source>
</evidence>
<accession>A0A2G8JCN5</accession>
<dbReference type="PANTHER" id="PTHR14085:SF3">
    <property type="entry name" value="WD REPEAT-CONTAINING PROTEIN 46"/>
    <property type="match status" value="1"/>
</dbReference>
<evidence type="ECO:0000313" key="13">
    <source>
        <dbReference type="Proteomes" id="UP000230750"/>
    </source>
</evidence>
<dbReference type="PROSITE" id="PS50294">
    <property type="entry name" value="WD_REPEATS_REGION"/>
    <property type="match status" value="1"/>
</dbReference>
<dbReference type="GO" id="GO:0032040">
    <property type="term" value="C:small-subunit processome"/>
    <property type="evidence" value="ECO:0007669"/>
    <property type="project" value="TreeGrafter"/>
</dbReference>
<organism evidence="12 13">
    <name type="scientific">Stichopus japonicus</name>
    <name type="common">Sea cucumber</name>
    <dbReference type="NCBI Taxonomy" id="307972"/>
    <lineage>
        <taxon>Eukaryota</taxon>
        <taxon>Metazoa</taxon>
        <taxon>Echinodermata</taxon>
        <taxon>Eleutherozoa</taxon>
        <taxon>Echinozoa</taxon>
        <taxon>Holothuroidea</taxon>
        <taxon>Aspidochirotacea</taxon>
        <taxon>Aspidochirotida</taxon>
        <taxon>Stichopodidae</taxon>
        <taxon>Apostichopus</taxon>
    </lineage>
</organism>
<proteinExistence type="predicted"/>
<gene>
    <name evidence="12" type="ORF">BSL78_29683</name>
</gene>
<dbReference type="GO" id="GO:0000462">
    <property type="term" value="P:maturation of SSU-rRNA from tricistronic rRNA transcript (SSU-rRNA, 5.8S rRNA, LSU-rRNA)"/>
    <property type="evidence" value="ECO:0007669"/>
    <property type="project" value="TreeGrafter"/>
</dbReference>
<dbReference type="GO" id="GO:0030686">
    <property type="term" value="C:90S preribosome"/>
    <property type="evidence" value="ECO:0007669"/>
    <property type="project" value="TreeGrafter"/>
</dbReference>
<dbReference type="Pfam" id="PF08149">
    <property type="entry name" value="BING4CT"/>
    <property type="match status" value="1"/>
</dbReference>
<dbReference type="PROSITE" id="PS50082">
    <property type="entry name" value="WD_REPEATS_2"/>
    <property type="match status" value="1"/>
</dbReference>
<evidence type="ECO:0000313" key="12">
    <source>
        <dbReference type="EMBL" id="PIK33506.1"/>
    </source>
</evidence>
<comment type="caution">
    <text evidence="12">The sequence shown here is derived from an EMBL/GenBank/DDBJ whole genome shotgun (WGS) entry which is preliminary data.</text>
</comment>
<dbReference type="Pfam" id="PF00400">
    <property type="entry name" value="WD40"/>
    <property type="match status" value="1"/>
</dbReference>
<keyword evidence="2" id="KW-0597">Phosphoprotein</keyword>
<dbReference type="FunFam" id="2.130.10.10:FF:000128">
    <property type="entry name" value="WD repeat domain 46"/>
    <property type="match status" value="1"/>
</dbReference>
<evidence type="ECO:0000256" key="4">
    <source>
        <dbReference type="ARBA" id="ARBA00022737"/>
    </source>
</evidence>
<keyword evidence="13" id="KW-1185">Reference proteome</keyword>
<dbReference type="InterPro" id="IPR012952">
    <property type="entry name" value="BING4_C_dom"/>
</dbReference>
<reference evidence="12 13" key="1">
    <citation type="journal article" date="2017" name="PLoS Biol.">
        <title>The sea cucumber genome provides insights into morphological evolution and visceral regeneration.</title>
        <authorList>
            <person name="Zhang X."/>
            <person name="Sun L."/>
            <person name="Yuan J."/>
            <person name="Sun Y."/>
            <person name="Gao Y."/>
            <person name="Zhang L."/>
            <person name="Li S."/>
            <person name="Dai H."/>
            <person name="Hamel J.F."/>
            <person name="Liu C."/>
            <person name="Yu Y."/>
            <person name="Liu S."/>
            <person name="Lin W."/>
            <person name="Guo K."/>
            <person name="Jin S."/>
            <person name="Xu P."/>
            <person name="Storey K.B."/>
            <person name="Huan P."/>
            <person name="Zhang T."/>
            <person name="Zhou Y."/>
            <person name="Zhang J."/>
            <person name="Lin C."/>
            <person name="Li X."/>
            <person name="Xing L."/>
            <person name="Huo D."/>
            <person name="Sun M."/>
            <person name="Wang L."/>
            <person name="Mercier A."/>
            <person name="Li F."/>
            <person name="Yang H."/>
            <person name="Xiang J."/>
        </authorList>
    </citation>
    <scope>NUCLEOTIDE SEQUENCE [LARGE SCALE GENOMIC DNA]</scope>
    <source>
        <strain evidence="12">Shaxun</strain>
        <tissue evidence="12">Muscle</tissue>
    </source>
</reference>
<evidence type="ECO:0000256" key="2">
    <source>
        <dbReference type="ARBA" id="ARBA00022553"/>
    </source>
</evidence>
<dbReference type="SUPFAM" id="SSF50978">
    <property type="entry name" value="WD40 repeat-like"/>
    <property type="match status" value="1"/>
</dbReference>
<comment type="subcellular location">
    <subcellularLocation>
        <location evidence="1">Nucleus</location>
        <location evidence="1">Nucleolus</location>
    </subcellularLocation>
</comment>
<sequence>MAASITMHDQKQSQRKVLKKKSVRYFQESSEKEESTSIQKSEEHGEIKKLNQVAEKNAERDDSTDDRRKRSKDPFEGPAKVSPQKMKKYSRGERMGRNLEGRTAQHRFNLKRSEQRYELAAKQAARAELLLPEDAGQVLRIPISNLKQHSFLEVGEGSDTYDVRQSEITESVDIGSAAKRFELTLNQFGPYRMDYTRNGRFLALAGKMGHLTAFDWVSKQLLFEINVMETITDVQWLHVETMMAVAQKKWLYMYDNTGTELHCIKSMSSVLRMSFLPYHFLLAAATNYGALQYLDVSMGKMVSEIKTKQGRLDVMAQNPQNAVIHLGHTDGRVTMWTPNQHEPVVKMMCHKSAVRSVAVDPKGRYMATSGIDRTIKIYDLRTYKPLQSYRVAHGANELRFSQRGLLAGASNNIVEIFKDSCTIAQDKPYMVHRLKNPISDLDFCPYEDVLGIGHSNGYSSLLVPGSGEPNFDALEVNPFMTKKQRKEAEVKSLLEKIQPELITLDPNKIGEVDRVTFQQREEDRRVLFGDLPKQTFKPRFRMKGKSKSGRKENRKQIMFEADKREEAKKSVEVKEDEKRRTVEKEEKDNQETEFVSALDRFKKDKS</sequence>
<name>A0A2G8JCN5_STIJA</name>
<dbReference type="Proteomes" id="UP000230750">
    <property type="component" value="Unassembled WGS sequence"/>
</dbReference>
<keyword evidence="4" id="KW-0677">Repeat</keyword>
<dbReference type="InterPro" id="IPR015943">
    <property type="entry name" value="WD40/YVTN_repeat-like_dom_sf"/>
</dbReference>
<feature type="domain" description="BING4 C-terminal" evidence="11">
    <location>
        <begin position="428"/>
        <end position="506"/>
    </location>
</feature>
<feature type="compositionally biased region" description="Basic and acidic residues" evidence="10">
    <location>
        <begin position="56"/>
        <end position="75"/>
    </location>
</feature>
<comment type="subunit">
    <text evidence="7">Part of the small subunit (SSU) processome, composed of more than 70 proteins and the RNA chaperone small nucleolar RNA (snoRNA) U3. Interacts with DDX21, NCL, NOP2 and EBNA1BP2.</text>
</comment>
<feature type="compositionally biased region" description="Basic and acidic residues" evidence="10">
    <location>
        <begin position="90"/>
        <end position="100"/>
    </location>
</feature>